<evidence type="ECO:0000313" key="1">
    <source>
        <dbReference type="EMBL" id="JAH59472.1"/>
    </source>
</evidence>
<reference evidence="1" key="1">
    <citation type="submission" date="2014-11" db="EMBL/GenBank/DDBJ databases">
        <authorList>
            <person name="Amaro Gonzalez C."/>
        </authorList>
    </citation>
    <scope>NUCLEOTIDE SEQUENCE</scope>
</reference>
<organism evidence="1">
    <name type="scientific">Anguilla anguilla</name>
    <name type="common">European freshwater eel</name>
    <name type="synonym">Muraena anguilla</name>
    <dbReference type="NCBI Taxonomy" id="7936"/>
    <lineage>
        <taxon>Eukaryota</taxon>
        <taxon>Metazoa</taxon>
        <taxon>Chordata</taxon>
        <taxon>Craniata</taxon>
        <taxon>Vertebrata</taxon>
        <taxon>Euteleostomi</taxon>
        <taxon>Actinopterygii</taxon>
        <taxon>Neopterygii</taxon>
        <taxon>Teleostei</taxon>
        <taxon>Anguilliformes</taxon>
        <taxon>Anguillidae</taxon>
        <taxon>Anguilla</taxon>
    </lineage>
</organism>
<name>A0A0E9U165_ANGAN</name>
<dbReference type="EMBL" id="GBXM01049105">
    <property type="protein sequence ID" value="JAH59472.1"/>
    <property type="molecule type" value="Transcribed_RNA"/>
</dbReference>
<reference evidence="1" key="2">
    <citation type="journal article" date="2015" name="Fish Shellfish Immunol.">
        <title>Early steps in the European eel (Anguilla anguilla)-Vibrio vulnificus interaction in the gills: Role of the RtxA13 toxin.</title>
        <authorList>
            <person name="Callol A."/>
            <person name="Pajuelo D."/>
            <person name="Ebbesson L."/>
            <person name="Teles M."/>
            <person name="MacKenzie S."/>
            <person name="Amaro C."/>
        </authorList>
    </citation>
    <scope>NUCLEOTIDE SEQUENCE</scope>
</reference>
<protein>
    <submittedName>
        <fullName evidence="1">Uncharacterized protein</fullName>
    </submittedName>
</protein>
<proteinExistence type="predicted"/>
<accession>A0A0E9U165</accession>
<dbReference type="AlphaFoldDB" id="A0A0E9U165"/>
<sequence>MRTKEYLRCRDEHTPNLNQNSLLFTVQVALFIFPGTHIRTNFR</sequence>